<dbReference type="Pfam" id="PF16344">
    <property type="entry name" value="FecR_C"/>
    <property type="match status" value="1"/>
</dbReference>
<evidence type="ECO:0000313" key="4">
    <source>
        <dbReference type="EMBL" id="OUO00333.1"/>
    </source>
</evidence>
<evidence type="ECO:0000313" key="5">
    <source>
        <dbReference type="EMBL" id="RGV53606.1"/>
    </source>
</evidence>
<dbReference type="Gene3D" id="3.55.50.30">
    <property type="match status" value="1"/>
</dbReference>
<dbReference type="InterPro" id="IPR032508">
    <property type="entry name" value="FecR_C"/>
</dbReference>
<reference evidence="5 7" key="3">
    <citation type="submission" date="2018-08" db="EMBL/GenBank/DDBJ databases">
        <title>A genome reference for cultivated species of the human gut microbiota.</title>
        <authorList>
            <person name="Zou Y."/>
            <person name="Xue W."/>
            <person name="Luo G."/>
        </authorList>
    </citation>
    <scope>NUCLEOTIDE SEQUENCE [LARGE SCALE GENOMIC DNA]</scope>
    <source>
        <strain evidence="5 7">AF14-27</strain>
    </source>
</reference>
<dbReference type="PANTHER" id="PTHR30273">
    <property type="entry name" value="PERIPLASMIC SIGNAL SENSOR AND SIGMA FACTOR ACTIVATOR FECR-RELATED"/>
    <property type="match status" value="1"/>
</dbReference>
<feature type="domain" description="Protein FecR C-terminal" evidence="3">
    <location>
        <begin position="266"/>
        <end position="332"/>
    </location>
</feature>
<organism evidence="4 6">
    <name type="scientific">Bacteroides clarus</name>
    <dbReference type="NCBI Taxonomy" id="626929"/>
    <lineage>
        <taxon>Bacteria</taxon>
        <taxon>Pseudomonadati</taxon>
        <taxon>Bacteroidota</taxon>
        <taxon>Bacteroidia</taxon>
        <taxon>Bacteroidales</taxon>
        <taxon>Bacteroidaceae</taxon>
        <taxon>Bacteroides</taxon>
    </lineage>
</organism>
<evidence type="ECO:0000259" key="2">
    <source>
        <dbReference type="Pfam" id="PF04773"/>
    </source>
</evidence>
<reference evidence="6" key="1">
    <citation type="submission" date="2017-04" db="EMBL/GenBank/DDBJ databases">
        <title>Function of individual gut microbiota members based on whole genome sequencing of pure cultures obtained from chicken caecum.</title>
        <authorList>
            <person name="Medvecky M."/>
            <person name="Cejkova D."/>
            <person name="Polansky O."/>
            <person name="Karasova D."/>
            <person name="Kubasova T."/>
            <person name="Cizek A."/>
            <person name="Rychlik I."/>
        </authorList>
    </citation>
    <scope>NUCLEOTIDE SEQUENCE [LARGE SCALE GENOMIC DNA]</scope>
    <source>
        <strain evidence="6">An43</strain>
    </source>
</reference>
<feature type="domain" description="FecR protein" evidence="2">
    <location>
        <begin position="126"/>
        <end position="219"/>
    </location>
</feature>
<dbReference type="Pfam" id="PF04773">
    <property type="entry name" value="FecR"/>
    <property type="match status" value="1"/>
</dbReference>
<protein>
    <submittedName>
        <fullName evidence="4">Anti-sigma factor</fullName>
    </submittedName>
    <submittedName>
        <fullName evidence="5">FecR family protein</fullName>
    </submittedName>
</protein>
<proteinExistence type="predicted"/>
<sequence>MQLEEHTDIDLLITRYLSGKLDKESFAELKRWSLESESNRKYVRNKLEVWFSSGAADTAVRFDKDKAFSLFRQRVAGAEKKQKQMLRFSWKTFMRVAAVVLILMIPFVTYWQGKQAVKQNFADMVVEAPMGAHTKLYLPDGTLVWLNAGSKIIYSQGFGVDDRRLRLEGEGYFEVMKNEEVPFEINTKELNLRVLGTKFNFRNYPDDEEVTVNLMEGKVALRNGIREMPELYLTPDEKMVLNKVTGQMVKSSTRAAKANVWINDELFFDEELLEDIAKKLMRSYNVKVEVADSLRNKRFYGSFGISANTIDKILDVMASTQQMNYKYENGVYILY</sequence>
<dbReference type="AlphaFoldDB" id="A0A1Y3YR48"/>
<dbReference type="RefSeq" id="WP_009121721.1">
    <property type="nucleotide sequence ID" value="NZ_CALIXP010000092.1"/>
</dbReference>
<keyword evidence="1" id="KW-0812">Transmembrane</keyword>
<dbReference type="EMBL" id="NFII01000012">
    <property type="protein sequence ID" value="OUO00333.1"/>
    <property type="molecule type" value="Genomic_DNA"/>
</dbReference>
<dbReference type="InterPro" id="IPR006860">
    <property type="entry name" value="FecR"/>
</dbReference>
<accession>A0A1Y3YR48</accession>
<evidence type="ECO:0000313" key="7">
    <source>
        <dbReference type="Proteomes" id="UP000284366"/>
    </source>
</evidence>
<evidence type="ECO:0000256" key="1">
    <source>
        <dbReference type="SAM" id="Phobius"/>
    </source>
</evidence>
<dbReference type="PIRSF" id="PIRSF018266">
    <property type="entry name" value="FecR"/>
    <property type="match status" value="1"/>
</dbReference>
<dbReference type="EMBL" id="QRZG01000015">
    <property type="protein sequence ID" value="RGV53606.1"/>
    <property type="molecule type" value="Genomic_DNA"/>
</dbReference>
<dbReference type="Proteomes" id="UP000284366">
    <property type="component" value="Unassembled WGS sequence"/>
</dbReference>
<dbReference type="PANTHER" id="PTHR30273:SF2">
    <property type="entry name" value="PROTEIN FECR"/>
    <property type="match status" value="1"/>
</dbReference>
<keyword evidence="1" id="KW-0472">Membrane</keyword>
<feature type="transmembrane region" description="Helical" evidence="1">
    <location>
        <begin position="92"/>
        <end position="111"/>
    </location>
</feature>
<evidence type="ECO:0000313" key="6">
    <source>
        <dbReference type="Proteomes" id="UP000195386"/>
    </source>
</evidence>
<dbReference type="InterPro" id="IPR012373">
    <property type="entry name" value="Ferrdict_sens_TM"/>
</dbReference>
<comment type="caution">
    <text evidence="4">The sequence shown here is derived from an EMBL/GenBank/DDBJ whole genome shotgun (WGS) entry which is preliminary data.</text>
</comment>
<reference evidence="4" key="2">
    <citation type="journal article" date="2018" name="BMC Genomics">
        <title>Whole genome sequencing and function prediction of 133 gut anaerobes isolated from chicken caecum in pure cultures.</title>
        <authorList>
            <person name="Medvecky M."/>
            <person name="Cejkova D."/>
            <person name="Polansky O."/>
            <person name="Karasova D."/>
            <person name="Kubasova T."/>
            <person name="Cizek A."/>
            <person name="Rychlik I."/>
        </authorList>
    </citation>
    <scope>NUCLEOTIDE SEQUENCE</scope>
    <source>
        <strain evidence="4">An43</strain>
    </source>
</reference>
<dbReference type="Proteomes" id="UP000195386">
    <property type="component" value="Unassembled WGS sequence"/>
</dbReference>
<dbReference type="Gene3D" id="2.60.120.1440">
    <property type="match status" value="1"/>
</dbReference>
<keyword evidence="1" id="KW-1133">Transmembrane helix</keyword>
<name>A0A1Y3YR48_9BACE</name>
<evidence type="ECO:0000259" key="3">
    <source>
        <dbReference type="Pfam" id="PF16344"/>
    </source>
</evidence>
<dbReference type="FunFam" id="2.60.120.1440:FF:000001">
    <property type="entry name" value="Putative anti-sigma factor"/>
    <property type="match status" value="1"/>
</dbReference>
<gene>
    <name evidence="4" type="ORF">B5F97_12650</name>
    <name evidence="5" type="ORF">DWW09_10225</name>
</gene>
<dbReference type="GO" id="GO:0016989">
    <property type="term" value="F:sigma factor antagonist activity"/>
    <property type="evidence" value="ECO:0007669"/>
    <property type="project" value="TreeGrafter"/>
</dbReference>